<gene>
    <name evidence="3" type="ORF">EPUL_005415</name>
</gene>
<accession>A0A2S4PIT1</accession>
<reference evidence="3 4" key="1">
    <citation type="submission" date="2017-10" db="EMBL/GenBank/DDBJ databases">
        <title>Development of genomic resources for the powdery mildew, Erysiphe pulchra.</title>
        <authorList>
            <person name="Wadl P.A."/>
            <person name="Mack B.M."/>
            <person name="Moore G."/>
            <person name="Beltz S.B."/>
        </authorList>
    </citation>
    <scope>NUCLEOTIDE SEQUENCE [LARGE SCALE GENOMIC DNA]</scope>
    <source>
        <strain evidence="3">Cflorida</strain>
    </source>
</reference>
<dbReference type="Gene3D" id="3.40.50.300">
    <property type="entry name" value="P-loop containing nucleotide triphosphate hydrolases"/>
    <property type="match status" value="2"/>
</dbReference>
<dbReference type="InterPro" id="IPR027417">
    <property type="entry name" value="P-loop_NTPase"/>
</dbReference>
<comment type="cofactor">
    <cofactor evidence="1">
        <name>Mg(2+)</name>
        <dbReference type="ChEBI" id="CHEBI:18420"/>
    </cofactor>
</comment>
<keyword evidence="1" id="KW-0234">DNA repair</keyword>
<dbReference type="AlphaFoldDB" id="A0A2S4PIT1"/>
<dbReference type="InterPro" id="IPR010285">
    <property type="entry name" value="DNA_helicase_pif1-like_DEAD"/>
</dbReference>
<proteinExistence type="inferred from homology"/>
<dbReference type="GO" id="GO:0000723">
    <property type="term" value="P:telomere maintenance"/>
    <property type="evidence" value="ECO:0007669"/>
    <property type="project" value="InterPro"/>
</dbReference>
<evidence type="ECO:0000313" key="4">
    <source>
        <dbReference type="Proteomes" id="UP000237438"/>
    </source>
</evidence>
<sequence length="382" mass="42697">EEERIQHSESISMFSSGQQQAYSTIINTVDTNIRPNTFFLQGPAGGIVLCVASSGIASLLLLGGSSAHSLFRIPIECTDSSRCHISRQTKLARLLTVTKLIIWDEVTMQNKHNFNALDKTLRDLMNSDELFGGIPIVLGGDFAQILPVVKRGQRQDIMNAYLPDWIQTTDDRQFFKQFIYPGHIIQFPNAFFFLKRAILTSRNDAVDVFNRGIADLTNSESHDYFSLDIAQNDRSVESTDYTSEFLQAISGKGIPLGKLSLRVGMPIMLLPKIMSQDPRYNGREHIISRITLSTSEDLPFTLTRKQLPIRPCYAMTINKSQGQTLQSVGIDLTTPVFSHGQLYVAFSRVTDVNNLIVLLPSSARKTTNVVYPEVLLQPPIPT</sequence>
<comment type="caution">
    <text evidence="3">The sequence shown here is derived from an EMBL/GenBank/DDBJ whole genome shotgun (WGS) entry which is preliminary data.</text>
</comment>
<keyword evidence="1" id="KW-0233">DNA recombination</keyword>
<dbReference type="EMBL" id="PEDP01005666">
    <property type="protein sequence ID" value="POS81951.1"/>
    <property type="molecule type" value="Genomic_DNA"/>
</dbReference>
<keyword evidence="1" id="KW-0067">ATP-binding</keyword>
<dbReference type="OrthoDB" id="4332274at2759"/>
<evidence type="ECO:0000259" key="2">
    <source>
        <dbReference type="Pfam" id="PF05970"/>
    </source>
</evidence>
<dbReference type="GO" id="GO:0043139">
    <property type="term" value="F:5'-3' DNA helicase activity"/>
    <property type="evidence" value="ECO:0007669"/>
    <property type="project" value="UniProtKB-EC"/>
</dbReference>
<dbReference type="SUPFAM" id="SSF52540">
    <property type="entry name" value="P-loop containing nucleoside triphosphate hydrolases"/>
    <property type="match status" value="2"/>
</dbReference>
<keyword evidence="1" id="KW-0547">Nucleotide-binding</keyword>
<dbReference type="Pfam" id="PF05970">
    <property type="entry name" value="PIF1"/>
    <property type="match status" value="1"/>
</dbReference>
<dbReference type="GO" id="GO:0005524">
    <property type="term" value="F:ATP binding"/>
    <property type="evidence" value="ECO:0007669"/>
    <property type="project" value="UniProtKB-KW"/>
</dbReference>
<dbReference type="PANTHER" id="PTHR10492:SF95">
    <property type="entry name" value="HELITRON HELICASE-LIKE DOMAIN-CONTAINING PROTEIN"/>
    <property type="match status" value="1"/>
</dbReference>
<dbReference type="GO" id="GO:0006281">
    <property type="term" value="P:DNA repair"/>
    <property type="evidence" value="ECO:0007669"/>
    <property type="project" value="UniProtKB-KW"/>
</dbReference>
<keyword evidence="4" id="KW-1185">Reference proteome</keyword>
<protein>
    <recommendedName>
        <fullName evidence="1">ATP-dependent DNA helicase</fullName>
        <ecNumber evidence="1">5.6.2.3</ecNumber>
    </recommendedName>
</protein>
<feature type="domain" description="DNA helicase Pif1-like DEAD-box helicase" evidence="2">
    <location>
        <begin position="46"/>
        <end position="162"/>
    </location>
</feature>
<dbReference type="GO" id="GO:0016887">
    <property type="term" value="F:ATP hydrolysis activity"/>
    <property type="evidence" value="ECO:0007669"/>
    <property type="project" value="RHEA"/>
</dbReference>
<dbReference type="CDD" id="cd18809">
    <property type="entry name" value="SF1_C_RecD"/>
    <property type="match status" value="1"/>
</dbReference>
<comment type="catalytic activity">
    <reaction evidence="1">
        <text>ATP + H2O = ADP + phosphate + H(+)</text>
        <dbReference type="Rhea" id="RHEA:13065"/>
        <dbReference type="ChEBI" id="CHEBI:15377"/>
        <dbReference type="ChEBI" id="CHEBI:15378"/>
        <dbReference type="ChEBI" id="CHEBI:30616"/>
        <dbReference type="ChEBI" id="CHEBI:43474"/>
        <dbReference type="ChEBI" id="CHEBI:456216"/>
        <dbReference type="EC" id="5.6.2.3"/>
    </reaction>
</comment>
<dbReference type="PANTHER" id="PTHR10492">
    <property type="match status" value="1"/>
</dbReference>
<dbReference type="GO" id="GO:0006310">
    <property type="term" value="P:DNA recombination"/>
    <property type="evidence" value="ECO:0007669"/>
    <property type="project" value="UniProtKB-KW"/>
</dbReference>
<keyword evidence="1" id="KW-0378">Hydrolase</keyword>
<feature type="non-terminal residue" evidence="3">
    <location>
        <position position="1"/>
    </location>
</feature>
<evidence type="ECO:0000313" key="3">
    <source>
        <dbReference type="EMBL" id="POS81951.1"/>
    </source>
</evidence>
<dbReference type="Proteomes" id="UP000237438">
    <property type="component" value="Unassembled WGS sequence"/>
</dbReference>
<keyword evidence="1" id="KW-0347">Helicase</keyword>
<comment type="similarity">
    <text evidence="1">Belongs to the helicase family.</text>
</comment>
<organism evidence="3 4">
    <name type="scientific">Erysiphe pulchra</name>
    <dbReference type="NCBI Taxonomy" id="225359"/>
    <lineage>
        <taxon>Eukaryota</taxon>
        <taxon>Fungi</taxon>
        <taxon>Dikarya</taxon>
        <taxon>Ascomycota</taxon>
        <taxon>Pezizomycotina</taxon>
        <taxon>Leotiomycetes</taxon>
        <taxon>Erysiphales</taxon>
        <taxon>Erysiphaceae</taxon>
        <taxon>Erysiphe</taxon>
    </lineage>
</organism>
<evidence type="ECO:0000256" key="1">
    <source>
        <dbReference type="RuleBase" id="RU363044"/>
    </source>
</evidence>
<name>A0A2S4PIT1_9PEZI</name>
<keyword evidence="1" id="KW-0227">DNA damage</keyword>
<dbReference type="EC" id="5.6.2.3" evidence="1"/>